<gene>
    <name evidence="1" type="ORF">SADUNF_Sadunf03G0154900</name>
</gene>
<sequence>MQQQPLVGPPTRLNQPDTLQTNVLTFLPDDLKEKLIETQEKRTKIQCLYESVHTISTLDALIFFRDDITRKKAMEQRELVKKSSDVARMNKDDSSCCSNLEIYVGELQSLLHSPTIKLHLAVKLKVDFTLLLYLSIERSGATLHSLHPLRNNGQEIWFSRVEFSLFLQFLDGFPFSDCPLPVVAEWKVSAAPDSLQTSTSVSSTSLVSSLVELISYVPGLLGASKSMAVHLQPEEIYPPGDLLKLQLKCVPRNHFHHLQEIYQFHYSPEFSLWLLLVPRLIPLLKLKCSRHLSDLSQLLYLSPLFLVPQMQKAAHKLSPLPLESLSLHCISIEAVSSAESSRSTSSARISSVHLLTGSSDMMISESSLQSSFSISAVNSTLVQNLSSCLFKSSASASISEVEGWPSSQSMLVASKMLSSSSILAWDSLSMSLLFASSSEKVDEQPVSPSFSSSMTKPTATSISAALVCHQKNPTVHEFLLFRRQMARLCVGIKSPNLYSSGPSTSASLPSRSPSAEAQACGQTFLTDVPSASVPPGLSMRYAGNFESFRVEEQVAFCVPTSAKRATLERFFAVPLAGLKVGVLTSFKLDVFDKVLAGLSPEAGLNFELPESSILAILTLTRTWFQATQQLLRFKMISLNTKLGSFGRTNLNTAEMLTFTHLYSGSLRLGIFSIELSPRVVEIPRRALDLFIKLTTGKPPRSGWGGRALQETSMVGKIGIHGGVCFCGPFSSISNEKSMVSLRKNKNI</sequence>
<reference evidence="1 2" key="1">
    <citation type="submission" date="2020-10" db="EMBL/GenBank/DDBJ databases">
        <title>Plant Genome Project.</title>
        <authorList>
            <person name="Zhang R.-G."/>
        </authorList>
    </citation>
    <scope>NUCLEOTIDE SEQUENCE [LARGE SCALE GENOMIC DNA]</scope>
    <source>
        <strain evidence="1">FAFU-HL-1</strain>
        <tissue evidence="1">Leaf</tissue>
    </source>
</reference>
<organism evidence="1 2">
    <name type="scientific">Salix dunnii</name>
    <dbReference type="NCBI Taxonomy" id="1413687"/>
    <lineage>
        <taxon>Eukaryota</taxon>
        <taxon>Viridiplantae</taxon>
        <taxon>Streptophyta</taxon>
        <taxon>Embryophyta</taxon>
        <taxon>Tracheophyta</taxon>
        <taxon>Spermatophyta</taxon>
        <taxon>Magnoliopsida</taxon>
        <taxon>eudicotyledons</taxon>
        <taxon>Gunneridae</taxon>
        <taxon>Pentapetalae</taxon>
        <taxon>rosids</taxon>
        <taxon>fabids</taxon>
        <taxon>Malpighiales</taxon>
        <taxon>Salicaceae</taxon>
        <taxon>Saliceae</taxon>
        <taxon>Salix</taxon>
    </lineage>
</organism>
<proteinExistence type="predicted"/>
<dbReference type="Proteomes" id="UP000657918">
    <property type="component" value="Unassembled WGS sequence"/>
</dbReference>
<accession>A0A835TGW4</accession>
<dbReference type="PANTHER" id="PTHR18829">
    <property type="entry name" value="PROTEIN YAE1 HOMOLOG"/>
    <property type="match status" value="1"/>
</dbReference>
<dbReference type="InterPro" id="IPR038881">
    <property type="entry name" value="Yae1-like"/>
</dbReference>
<dbReference type="AlphaFoldDB" id="A0A835TGW4"/>
<name>A0A835TGW4_9ROSI</name>
<evidence type="ECO:0000313" key="2">
    <source>
        <dbReference type="Proteomes" id="UP000657918"/>
    </source>
</evidence>
<dbReference type="OrthoDB" id="20086at2759"/>
<protein>
    <submittedName>
        <fullName evidence="1">Uncharacterized protein</fullName>
    </submittedName>
</protein>
<dbReference type="EMBL" id="JADGMS010000003">
    <property type="protein sequence ID" value="KAF9686402.1"/>
    <property type="molecule type" value="Genomic_DNA"/>
</dbReference>
<comment type="caution">
    <text evidence="1">The sequence shown here is derived from an EMBL/GenBank/DDBJ whole genome shotgun (WGS) entry which is preliminary data.</text>
</comment>
<keyword evidence="2" id="KW-1185">Reference proteome</keyword>
<dbReference type="PANTHER" id="PTHR18829:SF0">
    <property type="entry name" value="PROTEIN YAE1 HOMOLOG"/>
    <property type="match status" value="1"/>
</dbReference>
<evidence type="ECO:0000313" key="1">
    <source>
        <dbReference type="EMBL" id="KAF9686402.1"/>
    </source>
</evidence>